<dbReference type="AlphaFoldDB" id="A0A8T2WZR3"/>
<name>A0A8T2WZR3_POPDE</name>
<evidence type="ECO:0000256" key="5">
    <source>
        <dbReference type="SAM" id="Coils"/>
    </source>
</evidence>
<gene>
    <name evidence="7" type="ORF">H0E87_025752</name>
</gene>
<keyword evidence="3 5" id="KW-0175">Coiled coil</keyword>
<dbReference type="InterPro" id="IPR001611">
    <property type="entry name" value="Leu-rich_rpt"/>
</dbReference>
<dbReference type="GO" id="GO:0005737">
    <property type="term" value="C:cytoplasm"/>
    <property type="evidence" value="ECO:0007669"/>
    <property type="project" value="TreeGrafter"/>
</dbReference>
<evidence type="ECO:0000313" key="7">
    <source>
        <dbReference type="EMBL" id="KAH8486865.1"/>
    </source>
</evidence>
<dbReference type="SMART" id="SM00365">
    <property type="entry name" value="LRR_SD22"/>
    <property type="match status" value="3"/>
</dbReference>
<reference evidence="7" key="1">
    <citation type="journal article" date="2021" name="J. Hered.">
        <title>Genome Assembly of Salicaceae Populus deltoides (Eastern Cottonwood) I-69 Based on Nanopore Sequencing and Hi-C Technologies.</title>
        <authorList>
            <person name="Bai S."/>
            <person name="Wu H."/>
            <person name="Zhang J."/>
            <person name="Pan Z."/>
            <person name="Zhao W."/>
            <person name="Li Z."/>
            <person name="Tong C."/>
        </authorList>
    </citation>
    <scope>NUCLEOTIDE SEQUENCE</scope>
    <source>
        <tissue evidence="7">Leaf</tissue>
    </source>
</reference>
<proteinExistence type="inferred from homology"/>
<evidence type="ECO:0000256" key="4">
    <source>
        <dbReference type="ARBA" id="ARBA00023786"/>
    </source>
</evidence>
<keyword evidence="2" id="KW-0677">Repeat</keyword>
<evidence type="ECO:0000256" key="1">
    <source>
        <dbReference type="ARBA" id="ARBA00022614"/>
    </source>
</evidence>
<dbReference type="SMART" id="SM00364">
    <property type="entry name" value="LRR_BAC"/>
    <property type="match status" value="7"/>
</dbReference>
<feature type="coiled-coil region" evidence="5">
    <location>
        <begin position="148"/>
        <end position="182"/>
    </location>
</feature>
<dbReference type="Proteomes" id="UP000807159">
    <property type="component" value="Chromosome 15"/>
</dbReference>
<dbReference type="PROSITE" id="PS51450">
    <property type="entry name" value="LRR"/>
    <property type="match status" value="4"/>
</dbReference>
<dbReference type="Gene3D" id="3.80.10.10">
    <property type="entry name" value="Ribonuclease Inhibitor"/>
    <property type="match status" value="2"/>
</dbReference>
<dbReference type="InterPro" id="IPR003591">
    <property type="entry name" value="Leu-rich_rpt_typical-subtyp"/>
</dbReference>
<dbReference type="PRINTS" id="PR00019">
    <property type="entry name" value="LEURICHRPT"/>
</dbReference>
<comment type="similarity">
    <text evidence="4">Belongs to the SHOC2 family.</text>
</comment>
<comment type="caution">
    <text evidence="7">The sequence shown here is derived from an EMBL/GenBank/DDBJ whole genome shotgun (WGS) entry which is preliminary data.</text>
</comment>
<dbReference type="GO" id="GO:0055046">
    <property type="term" value="P:microgametogenesis"/>
    <property type="evidence" value="ECO:0007669"/>
    <property type="project" value="UniProtKB-ARBA"/>
</dbReference>
<feature type="region of interest" description="Disordered" evidence="6">
    <location>
        <begin position="18"/>
        <end position="53"/>
    </location>
</feature>
<dbReference type="FunFam" id="3.80.10.10:FF:000610">
    <property type="entry name" value="Plant intracellular Ras-group-related LRR protein 9"/>
    <property type="match status" value="1"/>
</dbReference>
<evidence type="ECO:0000256" key="3">
    <source>
        <dbReference type="ARBA" id="ARBA00023054"/>
    </source>
</evidence>
<accession>A0A8T2WZR3</accession>
<protein>
    <submittedName>
        <fullName evidence="7">Uncharacterized protein</fullName>
    </submittedName>
</protein>
<dbReference type="SUPFAM" id="SSF52058">
    <property type="entry name" value="L domain-like"/>
    <property type="match status" value="1"/>
</dbReference>
<dbReference type="Pfam" id="PF13855">
    <property type="entry name" value="LRR_8"/>
    <property type="match status" value="2"/>
</dbReference>
<evidence type="ECO:0000256" key="6">
    <source>
        <dbReference type="SAM" id="MobiDB-lite"/>
    </source>
</evidence>
<organism evidence="7 8">
    <name type="scientific">Populus deltoides</name>
    <name type="common">Eastern poplar</name>
    <name type="synonym">Eastern cottonwood</name>
    <dbReference type="NCBI Taxonomy" id="3696"/>
    <lineage>
        <taxon>Eukaryota</taxon>
        <taxon>Viridiplantae</taxon>
        <taxon>Streptophyta</taxon>
        <taxon>Embryophyta</taxon>
        <taxon>Tracheophyta</taxon>
        <taxon>Spermatophyta</taxon>
        <taxon>Magnoliopsida</taxon>
        <taxon>eudicotyledons</taxon>
        <taxon>Gunneridae</taxon>
        <taxon>Pentapetalae</taxon>
        <taxon>rosids</taxon>
        <taxon>fabids</taxon>
        <taxon>Malpighiales</taxon>
        <taxon>Salicaceae</taxon>
        <taxon>Saliceae</taxon>
        <taxon>Populus</taxon>
    </lineage>
</organism>
<dbReference type="Pfam" id="PF00560">
    <property type="entry name" value="LRR_1"/>
    <property type="match status" value="1"/>
</dbReference>
<evidence type="ECO:0000313" key="8">
    <source>
        <dbReference type="Proteomes" id="UP000807159"/>
    </source>
</evidence>
<dbReference type="FunFam" id="3.80.10.10:FF:000746">
    <property type="entry name" value="Plant intracellular Ras-group-related LRR protein 2"/>
    <property type="match status" value="1"/>
</dbReference>
<keyword evidence="1" id="KW-0433">Leucine-rich repeat</keyword>
<dbReference type="SMART" id="SM00369">
    <property type="entry name" value="LRR_TYP"/>
    <property type="match status" value="9"/>
</dbReference>
<dbReference type="EMBL" id="JACEGQ020000015">
    <property type="protein sequence ID" value="KAH8486865.1"/>
    <property type="molecule type" value="Genomic_DNA"/>
</dbReference>
<dbReference type="InterPro" id="IPR032675">
    <property type="entry name" value="LRR_dom_sf"/>
</dbReference>
<dbReference type="PANTHER" id="PTHR48051">
    <property type="match status" value="1"/>
</dbReference>
<keyword evidence="8" id="KW-1185">Reference proteome</keyword>
<feature type="compositionally biased region" description="Pro residues" evidence="6">
    <location>
        <begin position="35"/>
        <end position="48"/>
    </location>
</feature>
<dbReference type="InterPro" id="IPR050216">
    <property type="entry name" value="LRR_domain-containing"/>
</dbReference>
<sequence length="518" mass="58230">MDPDPKTHPILSYVMARLPSLGHKSPGPSFDIEQPPQPSQPPPPPPQSLFPQLSDPALLSSMRRAVGDVAQTRSVLQTLGPRPDHETVDTAKLKLSEIESNLSKQLEDLVLSPRPCEIDRLEWRAHLAEKEKKIREEAEKEIGFYKMVLQLDEMHKDYEKLLKEAEDKLVKIYRKAERGVEEDKEVEGVEVEEEVEVEVTEEVVGVLREGSSKGIERVDLSNRRLRFLPEGFGRVVGLKVLNLSNNQLQVIPDSITGLEILEELNLASNLLEALPDSIGLLQNLKILDVSSNKIEVLPDTICHCRSLLELDVSFNCLTYLPTNIGHEMLNLQRLSIQLNKIFSLPTSIGEMRSLRHLDAHFNELRGLPLTIGKLTNLEILNLSGNFSDLKELPETFGDLTNLKELDLSNNQISALPDSFGRLDNLTKLNLDQNPLVIPPPEVIKEGVEAVKIFMAKRWIDILVEEERKSMLEVQEQAPTGWLTLSTSWLKTYATGVSATVSGFLSPRVARDPYLDQQL</sequence>
<evidence type="ECO:0000256" key="2">
    <source>
        <dbReference type="ARBA" id="ARBA00022737"/>
    </source>
</evidence>
<dbReference type="PANTHER" id="PTHR48051:SF54">
    <property type="entry name" value="LEUCINE-RICH REPEAT-CONTAINING PROTEIN"/>
    <property type="match status" value="1"/>
</dbReference>